<sequence>MSYNPYNSSTPPRPLRIIFGAMIAIGGLVGGMTGAVHEFHKASVMQAEPVEMDWHTLVTEGYGDNPHIRLVDVAVIDPYIEWDAMLDEDDLDAMMDDPFRAGDVDTLGLGPAKVIPLGANEMDVEPRVFIAEGEHYLAEAFRHVEETGAVTGMVSTYGVNQMIADFIAFCSGNEIKVPAEDVGVVYTIVPIEGTPDLGLARNLFLTSGFALALGLILCGSGGPGIWCCWYAPLPSLLSLIGYPMRYGRGSWTTRITYIALGAFLMGYGVYLLVAMGHFGSTDGNPIFHAFGFATLFIGLAGILSVPLQITTRALSASVEVQPKKKPVRMSWNQACSMEPVIEEIEYEDPPLVPSGTLPLSGELKQKAEALAEAGFNRADPLQWQREAGIAAAAIQLGCQNMVVTDLEYNNDADIVECGLISVLGTGLPIITVSANSGVKQNRPSAKCLFQRSSSSDPTEMLAEHLEVVVQEAEQRDTVVVEFDESETEDIVRLARRVLAEIQGTIDGQIVNVGPKRYGRFHYPPAPVPDFVSTTV</sequence>
<name>A0A518HSK5_9BACT</name>
<keyword evidence="1" id="KW-0472">Membrane</keyword>
<keyword evidence="1" id="KW-1133">Transmembrane helix</keyword>
<feature type="transmembrane region" description="Helical" evidence="1">
    <location>
        <begin position="15"/>
        <end position="36"/>
    </location>
</feature>
<proteinExistence type="predicted"/>
<evidence type="ECO:0000313" key="3">
    <source>
        <dbReference type="Proteomes" id="UP000319004"/>
    </source>
</evidence>
<gene>
    <name evidence="2" type="ORF">Enr13x_36470</name>
</gene>
<evidence type="ECO:0000313" key="2">
    <source>
        <dbReference type="EMBL" id="QDV43788.1"/>
    </source>
</evidence>
<dbReference type="OrthoDB" id="236733at2"/>
<reference evidence="2 3" key="1">
    <citation type="submission" date="2019-03" db="EMBL/GenBank/DDBJ databases">
        <title>Deep-cultivation of Planctomycetes and their phenomic and genomic characterization uncovers novel biology.</title>
        <authorList>
            <person name="Wiegand S."/>
            <person name="Jogler M."/>
            <person name="Boedeker C."/>
            <person name="Pinto D."/>
            <person name="Vollmers J."/>
            <person name="Rivas-Marin E."/>
            <person name="Kohn T."/>
            <person name="Peeters S.H."/>
            <person name="Heuer A."/>
            <person name="Rast P."/>
            <person name="Oberbeckmann S."/>
            <person name="Bunk B."/>
            <person name="Jeske O."/>
            <person name="Meyerdierks A."/>
            <person name="Storesund J.E."/>
            <person name="Kallscheuer N."/>
            <person name="Luecker S."/>
            <person name="Lage O.M."/>
            <person name="Pohl T."/>
            <person name="Merkel B.J."/>
            <person name="Hornburger P."/>
            <person name="Mueller R.-W."/>
            <person name="Bruemmer F."/>
            <person name="Labrenz M."/>
            <person name="Spormann A.M."/>
            <person name="Op den Camp H."/>
            <person name="Overmann J."/>
            <person name="Amann R."/>
            <person name="Jetten M.S.M."/>
            <person name="Mascher T."/>
            <person name="Medema M.H."/>
            <person name="Devos D.P."/>
            <person name="Kaster A.-K."/>
            <person name="Ovreas L."/>
            <person name="Rohde M."/>
            <person name="Galperin M.Y."/>
            <person name="Jogler C."/>
        </authorList>
    </citation>
    <scope>NUCLEOTIDE SEQUENCE [LARGE SCALE GENOMIC DNA]</scope>
    <source>
        <strain evidence="2 3">Enr13</strain>
    </source>
</reference>
<accession>A0A518HSK5</accession>
<keyword evidence="1" id="KW-0812">Transmembrane</keyword>
<feature type="transmembrane region" description="Helical" evidence="1">
    <location>
        <begin position="255"/>
        <end position="274"/>
    </location>
</feature>
<protein>
    <submittedName>
        <fullName evidence="2">Uncharacterized protein</fullName>
    </submittedName>
</protein>
<evidence type="ECO:0000256" key="1">
    <source>
        <dbReference type="SAM" id="Phobius"/>
    </source>
</evidence>
<dbReference type="EMBL" id="CP037423">
    <property type="protein sequence ID" value="QDV43788.1"/>
    <property type="molecule type" value="Genomic_DNA"/>
</dbReference>
<keyword evidence="3" id="KW-1185">Reference proteome</keyword>
<feature type="transmembrane region" description="Helical" evidence="1">
    <location>
        <begin position="286"/>
        <end position="307"/>
    </location>
</feature>
<dbReference type="AlphaFoldDB" id="A0A518HSK5"/>
<dbReference type="RefSeq" id="WP_145388121.1">
    <property type="nucleotide sequence ID" value="NZ_CP037423.1"/>
</dbReference>
<dbReference type="KEGG" id="snep:Enr13x_36470"/>
<dbReference type="Proteomes" id="UP000319004">
    <property type="component" value="Chromosome"/>
</dbReference>
<organism evidence="2 3">
    <name type="scientific">Stieleria neptunia</name>
    <dbReference type="NCBI Taxonomy" id="2527979"/>
    <lineage>
        <taxon>Bacteria</taxon>
        <taxon>Pseudomonadati</taxon>
        <taxon>Planctomycetota</taxon>
        <taxon>Planctomycetia</taxon>
        <taxon>Pirellulales</taxon>
        <taxon>Pirellulaceae</taxon>
        <taxon>Stieleria</taxon>
    </lineage>
</organism>